<dbReference type="EMBL" id="CP013928">
    <property type="protein sequence ID" value="AMJ79909.1"/>
    <property type="molecule type" value="Genomic_DNA"/>
</dbReference>
<accession>A0AAC8XMA2</accession>
<gene>
    <name evidence="2" type="ORF">AV942_17235</name>
</gene>
<evidence type="ECO:0000256" key="1">
    <source>
        <dbReference type="SAM" id="SignalP"/>
    </source>
</evidence>
<organism evidence="2 3">
    <name type="scientific">Alteromonas mediterranea</name>
    <dbReference type="NCBI Taxonomy" id="314275"/>
    <lineage>
        <taxon>Bacteria</taxon>
        <taxon>Pseudomonadati</taxon>
        <taxon>Pseudomonadota</taxon>
        <taxon>Gammaproteobacteria</taxon>
        <taxon>Alteromonadales</taxon>
        <taxon>Alteromonadaceae</taxon>
        <taxon>Alteromonas/Salinimonas group</taxon>
        <taxon>Alteromonas</taxon>
    </lineage>
</organism>
<keyword evidence="1" id="KW-0732">Signal</keyword>
<evidence type="ECO:0000313" key="2">
    <source>
        <dbReference type="EMBL" id="AMJ79909.1"/>
    </source>
</evidence>
<dbReference type="InterPro" id="IPR045748">
    <property type="entry name" value="DcaP"/>
</dbReference>
<feature type="signal peptide" evidence="1">
    <location>
        <begin position="1"/>
        <end position="25"/>
    </location>
</feature>
<name>A0AAC8XMA2_9ALTE</name>
<dbReference type="RefSeq" id="WP_061093549.1">
    <property type="nucleotide sequence ID" value="NZ_CP013928.1"/>
</dbReference>
<protein>
    <submittedName>
        <fullName evidence="2">Porin</fullName>
    </submittedName>
</protein>
<dbReference type="Pfam" id="PF19577">
    <property type="entry name" value="DcaP"/>
    <property type="match status" value="1"/>
</dbReference>
<dbReference type="Proteomes" id="UP000061468">
    <property type="component" value="Chromosome"/>
</dbReference>
<proteinExistence type="predicted"/>
<evidence type="ECO:0000313" key="3">
    <source>
        <dbReference type="Proteomes" id="UP000061468"/>
    </source>
</evidence>
<dbReference type="AlphaFoldDB" id="A0AAC8XMA2"/>
<dbReference type="SUPFAM" id="SSF56935">
    <property type="entry name" value="Porins"/>
    <property type="match status" value="1"/>
</dbReference>
<reference evidence="2 3" key="1">
    <citation type="submission" date="2015-12" db="EMBL/GenBank/DDBJ databases">
        <title>Intraspecies pangenome expansion in the marine bacterium Alteromonas.</title>
        <authorList>
            <person name="Lopez-Perez M."/>
            <person name="Rodriguez-Valera F."/>
        </authorList>
    </citation>
    <scope>NUCLEOTIDE SEQUENCE [LARGE SCALE GENOMIC DNA]</scope>
    <source>
        <strain evidence="2 3">UM8</strain>
    </source>
</reference>
<feature type="chain" id="PRO_5042082421" evidence="1">
    <location>
        <begin position="26"/>
        <end position="412"/>
    </location>
</feature>
<sequence length="412" mass="44380">MKAKIKNTATAVALCLAASSGAAQAATIGDTSVKFTGYIKVDAMVSDYSDGTIASGSVGRDFYIPSLTPVGGVDEDPQFDAHIRTSRFRFATSTPTAEGDTINGVFELDFLVTSGGDERISNSYTPRVRHAYLTYLVTSGGDERISNSYTPRVRHAYLTYKNWLVGQTWTTFMDVGSLPESLDFIGTTDGITFARQVMVRYTNGGFQIALENPESTITPFGGGSRITSDDSSVPDLVAAYTTKQDWGYVKVAGLVRQLSYDNAAGIDADETSFGVSLTGKYNLSNGDDIRFTFNSGKGLGRYSALNAANGAVLTESGDLEAIDSTGYGIAYRHKWSDKARSSIMFSAFEADNDATLTGMAVTESTYSTRVNYLYSPTKALTVGAEYAFAHREVEAGLEGDMNRFQVSAKYAF</sequence>